<evidence type="ECO:0000313" key="4">
    <source>
        <dbReference type="Proteomes" id="UP001601444"/>
    </source>
</evidence>
<feature type="domain" description="Mce/MlaD" evidence="2">
    <location>
        <begin position="73"/>
        <end position="147"/>
    </location>
</feature>
<dbReference type="PANTHER" id="PTHR33371:SF16">
    <property type="entry name" value="MCE-FAMILY PROTEIN MCE3F"/>
    <property type="match status" value="1"/>
</dbReference>
<reference evidence="3 4" key="1">
    <citation type="submission" date="2024-10" db="EMBL/GenBank/DDBJ databases">
        <title>The Natural Products Discovery Center: Release of the First 8490 Sequenced Strains for Exploring Actinobacteria Biosynthetic Diversity.</title>
        <authorList>
            <person name="Kalkreuter E."/>
            <person name="Kautsar S.A."/>
            <person name="Yang D."/>
            <person name="Bader C.D."/>
            <person name="Teijaro C.N."/>
            <person name="Fluegel L."/>
            <person name="Davis C.M."/>
            <person name="Simpson J.R."/>
            <person name="Lauterbach L."/>
            <person name="Steele A.D."/>
            <person name="Gui C."/>
            <person name="Meng S."/>
            <person name="Li G."/>
            <person name="Viehrig K."/>
            <person name="Ye F."/>
            <person name="Su P."/>
            <person name="Kiefer A.F."/>
            <person name="Nichols A."/>
            <person name="Cepeda A.J."/>
            <person name="Yan W."/>
            <person name="Fan B."/>
            <person name="Jiang Y."/>
            <person name="Adhikari A."/>
            <person name="Zheng C.-J."/>
            <person name="Schuster L."/>
            <person name="Cowan T.M."/>
            <person name="Smanski M.J."/>
            <person name="Chevrette M.G."/>
            <person name="De Carvalho L.P.S."/>
            <person name="Shen B."/>
        </authorList>
    </citation>
    <scope>NUCLEOTIDE SEQUENCE [LARGE SCALE GENOMIC DNA]</scope>
    <source>
        <strain evidence="3 4">NPDC004045</strain>
    </source>
</reference>
<proteinExistence type="predicted"/>
<dbReference type="Pfam" id="PF02470">
    <property type="entry name" value="MlaD"/>
    <property type="match status" value="1"/>
</dbReference>
<sequence>MTRFAERATRLAGRGLDLADALTARAATAAVRCGASARAHVVGIGTAALVALLPIGGGYLAVGAAGIDPLRGGYVVRVRLADSGGLLARQDVTFRGVRVGTVRAVEVTATGVVAVAEIDDGVRIPADGAVAVARLSAAGEQYLDFRPDTEAPPFLREGSVVEADRTSTPVTINEFLVDTGALVSGLNPRRLDAIIGELDRALADGPGQLRAVIAGLSQATAGLTALLPQTLGLLEHLRVIAATTAHAQPDLATLVRGSGAVFTAFGDADAEIRGLLTTGPARLRTLEGVVTETADPVTALVTDLGAVLRSSRLRTEALRALFPAVVTGTAAMGIPLHDNAFYTLMDIWPRPTCEYETIPVAPSTVTDGRVRLYNYCVTSDPGLQVRGSAAAPRPAGAGAATAPPPGADPDALSDPLPPN</sequence>
<dbReference type="Proteomes" id="UP001601444">
    <property type="component" value="Unassembled WGS sequence"/>
</dbReference>
<dbReference type="InterPro" id="IPR003399">
    <property type="entry name" value="Mce/MlaD"/>
</dbReference>
<dbReference type="RefSeq" id="WP_387702709.1">
    <property type="nucleotide sequence ID" value="NZ_JBIAMX010000020.1"/>
</dbReference>
<dbReference type="PANTHER" id="PTHR33371">
    <property type="entry name" value="INTERMEMBRANE PHOSPHOLIPID TRANSPORT SYSTEM BINDING PROTEIN MLAD-RELATED"/>
    <property type="match status" value="1"/>
</dbReference>
<feature type="compositionally biased region" description="Low complexity" evidence="1">
    <location>
        <begin position="408"/>
        <end position="419"/>
    </location>
</feature>
<gene>
    <name evidence="3" type="ORF">ACFYTF_26230</name>
</gene>
<feature type="region of interest" description="Disordered" evidence="1">
    <location>
        <begin position="384"/>
        <end position="419"/>
    </location>
</feature>
<protein>
    <submittedName>
        <fullName evidence="3">MlaD family protein</fullName>
    </submittedName>
</protein>
<keyword evidence="4" id="KW-1185">Reference proteome</keyword>
<evidence type="ECO:0000313" key="3">
    <source>
        <dbReference type="EMBL" id="MFF0546337.1"/>
    </source>
</evidence>
<comment type="caution">
    <text evidence="3">The sequence shown here is derived from an EMBL/GenBank/DDBJ whole genome shotgun (WGS) entry which is preliminary data.</text>
</comment>
<name>A0ABW6PV80_9NOCA</name>
<evidence type="ECO:0000259" key="2">
    <source>
        <dbReference type="Pfam" id="PF02470"/>
    </source>
</evidence>
<evidence type="ECO:0000256" key="1">
    <source>
        <dbReference type="SAM" id="MobiDB-lite"/>
    </source>
</evidence>
<dbReference type="InterPro" id="IPR052336">
    <property type="entry name" value="MlaD_Phospholipid_Transporter"/>
</dbReference>
<feature type="compositionally biased region" description="Low complexity" evidence="1">
    <location>
        <begin position="386"/>
        <end position="401"/>
    </location>
</feature>
<organism evidence="3 4">
    <name type="scientific">Nocardia thailandica</name>
    <dbReference type="NCBI Taxonomy" id="257275"/>
    <lineage>
        <taxon>Bacteria</taxon>
        <taxon>Bacillati</taxon>
        <taxon>Actinomycetota</taxon>
        <taxon>Actinomycetes</taxon>
        <taxon>Mycobacteriales</taxon>
        <taxon>Nocardiaceae</taxon>
        <taxon>Nocardia</taxon>
    </lineage>
</organism>
<dbReference type="EMBL" id="JBIAMX010000020">
    <property type="protein sequence ID" value="MFF0546337.1"/>
    <property type="molecule type" value="Genomic_DNA"/>
</dbReference>
<accession>A0ABW6PV80</accession>